<dbReference type="Proteomes" id="UP000483820">
    <property type="component" value="Chromosome V"/>
</dbReference>
<dbReference type="AlphaFoldDB" id="A0A6A5G729"/>
<dbReference type="CTD" id="78776464"/>
<dbReference type="GeneID" id="78776464"/>
<dbReference type="RefSeq" id="XP_053580765.1">
    <property type="nucleotide sequence ID" value="XM_053731852.1"/>
</dbReference>
<organism evidence="1 2">
    <name type="scientific">Caenorhabditis remanei</name>
    <name type="common">Caenorhabditis vulgaris</name>
    <dbReference type="NCBI Taxonomy" id="31234"/>
    <lineage>
        <taxon>Eukaryota</taxon>
        <taxon>Metazoa</taxon>
        <taxon>Ecdysozoa</taxon>
        <taxon>Nematoda</taxon>
        <taxon>Chromadorea</taxon>
        <taxon>Rhabditida</taxon>
        <taxon>Rhabditina</taxon>
        <taxon>Rhabditomorpha</taxon>
        <taxon>Rhabditoidea</taxon>
        <taxon>Rhabditidae</taxon>
        <taxon>Peloderinae</taxon>
        <taxon>Caenorhabditis</taxon>
    </lineage>
</organism>
<reference evidence="1 2" key="1">
    <citation type="submission" date="2019-12" db="EMBL/GenBank/DDBJ databases">
        <title>Chromosome-level assembly of the Caenorhabditis remanei genome.</title>
        <authorList>
            <person name="Teterina A.A."/>
            <person name="Willis J.H."/>
            <person name="Phillips P.C."/>
        </authorList>
    </citation>
    <scope>NUCLEOTIDE SEQUENCE [LARGE SCALE GENOMIC DNA]</scope>
    <source>
        <strain evidence="1 2">PX506</strain>
        <tissue evidence="1">Whole organism</tissue>
    </source>
</reference>
<gene>
    <name evidence="1" type="ORF">GCK72_017052</name>
</gene>
<proteinExistence type="predicted"/>
<name>A0A6A5G729_CAERE</name>
<dbReference type="KEGG" id="crq:GCK72_017052"/>
<dbReference type="EMBL" id="WUAV01000005">
    <property type="protein sequence ID" value="KAF1750502.1"/>
    <property type="molecule type" value="Genomic_DNA"/>
</dbReference>
<evidence type="ECO:0000313" key="1">
    <source>
        <dbReference type="EMBL" id="KAF1750502.1"/>
    </source>
</evidence>
<accession>A0A6A5G729</accession>
<comment type="caution">
    <text evidence="1">The sequence shown here is derived from an EMBL/GenBank/DDBJ whole genome shotgun (WGS) entry which is preliminary data.</text>
</comment>
<sequence length="103" mass="11726">MSSSIFFSSPIETSLQVSYLFFPIQSSIQPFHRPSTFFSQSFRSIRIHIDGLVLCVRQPFRIIPSPIDFVPFVRVPAIPSPFIAHLLSILDRPFAVEPIHPSK</sequence>
<protein>
    <submittedName>
        <fullName evidence="1">Uncharacterized protein</fullName>
    </submittedName>
</protein>
<evidence type="ECO:0000313" key="2">
    <source>
        <dbReference type="Proteomes" id="UP000483820"/>
    </source>
</evidence>